<organism evidence="1 2">
    <name type="scientific">Trichonephila clavata</name>
    <name type="common">Joro spider</name>
    <name type="synonym">Nephila clavata</name>
    <dbReference type="NCBI Taxonomy" id="2740835"/>
    <lineage>
        <taxon>Eukaryota</taxon>
        <taxon>Metazoa</taxon>
        <taxon>Ecdysozoa</taxon>
        <taxon>Arthropoda</taxon>
        <taxon>Chelicerata</taxon>
        <taxon>Arachnida</taxon>
        <taxon>Araneae</taxon>
        <taxon>Araneomorphae</taxon>
        <taxon>Entelegynae</taxon>
        <taxon>Araneoidea</taxon>
        <taxon>Nephilidae</taxon>
        <taxon>Trichonephila</taxon>
    </lineage>
</organism>
<comment type="caution">
    <text evidence="1">The sequence shown here is derived from an EMBL/GenBank/DDBJ whole genome shotgun (WGS) entry which is preliminary data.</text>
</comment>
<gene>
    <name evidence="1" type="ORF">TNCT_140011</name>
</gene>
<evidence type="ECO:0000313" key="2">
    <source>
        <dbReference type="Proteomes" id="UP000887116"/>
    </source>
</evidence>
<proteinExistence type="predicted"/>
<protein>
    <submittedName>
        <fullName evidence="1">Uncharacterized protein</fullName>
    </submittedName>
</protein>
<name>A0A8X6LM62_TRICU</name>
<sequence length="124" mass="13967">MGDTRPVRLWWLVRASCRHGVVRHAVQTTSGAGPGRQIHAAGAYMLHNVVTSWLDQRSSDRINVGRSHSATTTPAREDVRPQKLWLAALDLCGTKLNPQTNTDQSYCRDLRIHGFYLSWSTQEL</sequence>
<dbReference type="AlphaFoldDB" id="A0A8X6LM62"/>
<dbReference type="EMBL" id="BMAO01036709">
    <property type="protein sequence ID" value="GFR12564.1"/>
    <property type="molecule type" value="Genomic_DNA"/>
</dbReference>
<keyword evidence="2" id="KW-1185">Reference proteome</keyword>
<reference evidence="1" key="1">
    <citation type="submission" date="2020-07" db="EMBL/GenBank/DDBJ databases">
        <title>Multicomponent nature underlies the extraordinary mechanical properties of spider dragline silk.</title>
        <authorList>
            <person name="Kono N."/>
            <person name="Nakamura H."/>
            <person name="Mori M."/>
            <person name="Yoshida Y."/>
            <person name="Ohtoshi R."/>
            <person name="Malay A.D."/>
            <person name="Moran D.A.P."/>
            <person name="Tomita M."/>
            <person name="Numata K."/>
            <person name="Arakawa K."/>
        </authorList>
    </citation>
    <scope>NUCLEOTIDE SEQUENCE</scope>
</reference>
<accession>A0A8X6LM62</accession>
<evidence type="ECO:0000313" key="1">
    <source>
        <dbReference type="EMBL" id="GFR12564.1"/>
    </source>
</evidence>
<dbReference type="Proteomes" id="UP000887116">
    <property type="component" value="Unassembled WGS sequence"/>
</dbReference>